<feature type="signal peptide" evidence="2">
    <location>
        <begin position="1"/>
        <end position="22"/>
    </location>
</feature>
<keyword evidence="5" id="KW-1185">Reference proteome</keyword>
<feature type="domain" description="C-type lectin" evidence="3">
    <location>
        <begin position="676"/>
        <end position="819"/>
    </location>
</feature>
<dbReference type="PROSITE" id="PS50041">
    <property type="entry name" value="C_TYPE_LECTIN_2"/>
    <property type="match status" value="6"/>
</dbReference>
<dbReference type="InterPro" id="IPR001304">
    <property type="entry name" value="C-type_lectin-like"/>
</dbReference>
<sequence length="1119" mass="125745">MDIKSIIRDLAFFLVVASSTTCALRCPGPDWYYRKATDNCYYVQGDKGPHSDPTTVGIVADRMLWHSAVQECKIRGGKMATFTDAEELKWVEAKLVKGTWYWVGLTYENLRWQWFDGDVFTEYVTMDKVKDPPTPQGTESQLRTNRAAIYFNETTRIFEWDLETVTPYNNNGFICKGTWSSRPWCKVEDGWSFRDGNCYQYNPTPARYDAAERRCATGGGRLLVPSSEEEDNRIRMWMRSTLRVEKAWLGVAIRPKMDNTTVDTVKWADGSSLLNISLNHWVQQDIALFIRLLTTGVDYCGELDTRPAEVPTHWSTGSPAVHDWDLTDACDKRKNIMRPYVCEATLNVRMDGANWTTTAYDDCYQFNRGSSNLKTWADAKANCEAQNAQLAIIKDARQQQFITYSLDINLSASQWINQYWIGLENKGTTFAWIDNTPLDFTNWASSASSADSEKCVHVDGDWSVTNSGKWRTTICTETFNYICQAPFTADIQPEDIIHPPLVCEAPYEKYHDGCYRVVKEPMNRDAAQEYCQRNGKAVLGMVRTFGENNWLSERVTADAWLGLRLTGKTSTGATPTFVYENSDGTDMGEDAFRYYEDRIEMSHSDINDRHCTVMAGIDSQYNGTVSGRKPTRGFWFHAPCTETREFVCSHDGTPKVVDPGHDDHFDPACGAGWFRKGDNCYRSYTSYAPWHLAKQTCQNTHPTADLLWITTREEELFITDFIERNKTFEDDYGESWGDDHWIDFYSDSEGDNWYWPHRDNETNKWHIPMAVTNWALNEPKTFLLGVAKDVGRCALIDPDYNLARWSAQPCDLSHPFICKKKVDDQFLEATPTTLPARPPGTTWGCLNGWTAFSDRCVYLNIAQLNWTEAQAACRAMGGDLSSFHDMRSLLELERFSKGAWIGLNTLAAGSSSPRAYTWSDGSPMDFTPWLTQSHNKRVNCGALMNADGFIMIPCEDRRHSVCGAAQVQLNIPADQTTKIISSSVANPLPSTISSWITLPSSQVPISQSTGRPVVRPEVPQSNQSGANLSGGDVAGLVIGILIAVAIVGAVVFVVRTGRAPAVWTSVKATGSKFASSATGRLSPGGRFAGATNTRYDKASDRVRVADDPEYHGRPSVSYT</sequence>
<feature type="domain" description="C-type lectin" evidence="3">
    <location>
        <begin position="510"/>
        <end position="649"/>
    </location>
</feature>
<dbReference type="CDD" id="cd00037">
    <property type="entry name" value="CLECT"/>
    <property type="match status" value="6"/>
</dbReference>
<evidence type="ECO:0000256" key="2">
    <source>
        <dbReference type="SAM" id="SignalP"/>
    </source>
</evidence>
<evidence type="ECO:0000256" key="1">
    <source>
        <dbReference type="SAM" id="Phobius"/>
    </source>
</evidence>
<dbReference type="InterPro" id="IPR016187">
    <property type="entry name" value="CTDL_fold"/>
</dbReference>
<dbReference type="PANTHER" id="PTHR22803">
    <property type="entry name" value="MANNOSE, PHOSPHOLIPASE, LECTIN RECEPTOR RELATED"/>
    <property type="match status" value="1"/>
</dbReference>
<keyword evidence="1" id="KW-0812">Transmembrane</keyword>
<dbReference type="Pfam" id="PF00059">
    <property type="entry name" value="Lectin_C"/>
    <property type="match status" value="5"/>
</dbReference>
<reference evidence="5" key="1">
    <citation type="submission" date="2017-01" db="EMBL/GenBank/DDBJ databases">
        <title>Comparative genomics of anhydrobiosis in the tardigrade Hypsibius dujardini.</title>
        <authorList>
            <person name="Yoshida Y."/>
            <person name="Koutsovoulos G."/>
            <person name="Laetsch D."/>
            <person name="Stevens L."/>
            <person name="Kumar S."/>
            <person name="Horikawa D."/>
            <person name="Ishino K."/>
            <person name="Komine S."/>
            <person name="Tomita M."/>
            <person name="Blaxter M."/>
            <person name="Arakawa K."/>
        </authorList>
    </citation>
    <scope>NUCLEOTIDE SEQUENCE [LARGE SCALE GENOMIC DNA]</scope>
    <source>
        <strain evidence="5">Z151</strain>
    </source>
</reference>
<gene>
    <name evidence="4" type="ORF">BV898_18727</name>
</gene>
<dbReference type="InterPro" id="IPR050111">
    <property type="entry name" value="C-type_lectin/snaclec_domain"/>
</dbReference>
<evidence type="ECO:0000313" key="5">
    <source>
        <dbReference type="Proteomes" id="UP000192578"/>
    </source>
</evidence>
<comment type="caution">
    <text evidence="4">The sequence shown here is derived from an EMBL/GenBank/DDBJ whole genome shotgun (WGS) entry which is preliminary data.</text>
</comment>
<keyword evidence="1" id="KW-1133">Transmembrane helix</keyword>
<keyword evidence="1" id="KW-0472">Membrane</keyword>
<accession>A0A9X6RNA1</accession>
<feature type="domain" description="C-type lectin" evidence="3">
    <location>
        <begin position="359"/>
        <end position="484"/>
    </location>
</feature>
<dbReference type="Gene3D" id="3.10.100.10">
    <property type="entry name" value="Mannose-Binding Protein A, subunit A"/>
    <property type="match status" value="6"/>
</dbReference>
<dbReference type="SUPFAM" id="SSF56436">
    <property type="entry name" value="C-type lectin-like"/>
    <property type="match status" value="6"/>
</dbReference>
<dbReference type="InterPro" id="IPR016186">
    <property type="entry name" value="C-type_lectin-like/link_sf"/>
</dbReference>
<feature type="domain" description="C-type lectin" evidence="3">
    <location>
        <begin position="36"/>
        <end position="132"/>
    </location>
</feature>
<evidence type="ECO:0000259" key="3">
    <source>
        <dbReference type="PROSITE" id="PS50041"/>
    </source>
</evidence>
<feature type="transmembrane region" description="Helical" evidence="1">
    <location>
        <begin position="1033"/>
        <end position="1054"/>
    </location>
</feature>
<dbReference type="AlphaFoldDB" id="A0A9X6RNA1"/>
<evidence type="ECO:0000313" key="4">
    <source>
        <dbReference type="EMBL" id="OWA54319.1"/>
    </source>
</evidence>
<feature type="domain" description="C-type lectin" evidence="3">
    <location>
        <begin position="852"/>
        <end position="963"/>
    </location>
</feature>
<feature type="chain" id="PRO_5040951643" evidence="2">
    <location>
        <begin position="23"/>
        <end position="1119"/>
    </location>
</feature>
<dbReference type="EMBL" id="MTYJ01000392">
    <property type="protein sequence ID" value="OWA54319.1"/>
    <property type="molecule type" value="Genomic_DNA"/>
</dbReference>
<organism evidence="4 5">
    <name type="scientific">Hypsibius exemplaris</name>
    <name type="common">Freshwater tardigrade</name>
    <dbReference type="NCBI Taxonomy" id="2072580"/>
    <lineage>
        <taxon>Eukaryota</taxon>
        <taxon>Metazoa</taxon>
        <taxon>Ecdysozoa</taxon>
        <taxon>Tardigrada</taxon>
        <taxon>Eutardigrada</taxon>
        <taxon>Parachela</taxon>
        <taxon>Hypsibioidea</taxon>
        <taxon>Hypsibiidae</taxon>
        <taxon>Hypsibius</taxon>
    </lineage>
</organism>
<proteinExistence type="predicted"/>
<dbReference type="Proteomes" id="UP000192578">
    <property type="component" value="Unassembled WGS sequence"/>
</dbReference>
<feature type="domain" description="C-type lectin" evidence="3">
    <location>
        <begin position="194"/>
        <end position="315"/>
    </location>
</feature>
<dbReference type="SMART" id="SM00034">
    <property type="entry name" value="CLECT"/>
    <property type="match status" value="6"/>
</dbReference>
<name>A0A9X6RNA1_HYPEX</name>
<dbReference type="OrthoDB" id="6356110at2759"/>
<keyword evidence="2" id="KW-0732">Signal</keyword>
<protein>
    <submittedName>
        <fullName evidence="4">Lymphocyte antigen 75</fullName>
    </submittedName>
</protein>